<dbReference type="PANTHER" id="PTHR33053">
    <property type="entry name" value="PROTEIN, PUTATIVE-RELATED"/>
    <property type="match status" value="1"/>
</dbReference>
<sequence length="620" mass="72971">MNERKLLVDTDTKHTMSSGLQHSEGFEVERIQQSFNIKVYGCIGDSPALKLMSNMIGHNGYYPCYYCDIKGVHIRKPRKRQYPYTPANNCRTVNSFYVLSREAQLKSQNIFGHLGISILEDVLDVPLPHGIIIDYAHVSLLRHFRDVIRVVASSLAPAMRGVQDFSFIKAIELKNLLLYGFIPHFMNYLTTDQLCFISLFTIGIRLLHADSVFNHTTSVTANNLFRQYYADHHKYFSHLANFVLHLHQHFQVLYDCHGPLSSINTFAQEDFIGYISKNKNGATSFDTILAYYYNIDVLLKNLDDKTMHNDNGNICFLILLKNNLGPLDLFLIERKHELFNELNNYHKQNCLCSDFYECIKTYRRFVLFNKIFHSLQYIKRKTTNSYFVQYLYRSEQPEFGIIKVFFQHRRYTYALIQNFQVVNAFSEYFKESHELKFISKILVHWMYTSTRSQLKLHTHQISDLLYYSPPRTHNSFHHSINQTGNSPPILLISPTIMSTSQSLLEFSDEQKTEDYIPPVENKSNFQSFRMQEKIALQSIHTLTTEEMIQIDQWLSILNKTFEDLEFPPLYRVFQATTYFIDELQIWYETTKHEINNDWSSFCDRLKQYVLDRQMNPSTVN</sequence>
<accession>A0A820V4N5</accession>
<keyword evidence="2" id="KW-1185">Reference proteome</keyword>
<dbReference type="PANTHER" id="PTHR33053:SF9">
    <property type="entry name" value="AGAP000105-PA"/>
    <property type="match status" value="1"/>
</dbReference>
<gene>
    <name evidence="1" type="ORF">UJA718_LOCUS25877</name>
</gene>
<feature type="non-terminal residue" evidence="1">
    <location>
        <position position="1"/>
    </location>
</feature>
<protein>
    <submittedName>
        <fullName evidence="1">Uncharacterized protein</fullName>
    </submittedName>
</protein>
<proteinExistence type="predicted"/>
<organism evidence="1 2">
    <name type="scientific">Rotaria socialis</name>
    <dbReference type="NCBI Taxonomy" id="392032"/>
    <lineage>
        <taxon>Eukaryota</taxon>
        <taxon>Metazoa</taxon>
        <taxon>Spiralia</taxon>
        <taxon>Gnathifera</taxon>
        <taxon>Rotifera</taxon>
        <taxon>Eurotatoria</taxon>
        <taxon>Bdelloidea</taxon>
        <taxon>Philodinida</taxon>
        <taxon>Philodinidae</taxon>
        <taxon>Rotaria</taxon>
    </lineage>
</organism>
<evidence type="ECO:0000313" key="1">
    <source>
        <dbReference type="EMBL" id="CAF4494473.1"/>
    </source>
</evidence>
<evidence type="ECO:0000313" key="2">
    <source>
        <dbReference type="Proteomes" id="UP000663873"/>
    </source>
</evidence>
<comment type="caution">
    <text evidence="1">The sequence shown here is derived from an EMBL/GenBank/DDBJ whole genome shotgun (WGS) entry which is preliminary data.</text>
</comment>
<dbReference type="EMBL" id="CAJOBP010006508">
    <property type="protein sequence ID" value="CAF4494473.1"/>
    <property type="molecule type" value="Genomic_DNA"/>
</dbReference>
<name>A0A820V4N5_9BILA</name>
<reference evidence="1" key="1">
    <citation type="submission" date="2021-02" db="EMBL/GenBank/DDBJ databases">
        <authorList>
            <person name="Nowell W R."/>
        </authorList>
    </citation>
    <scope>NUCLEOTIDE SEQUENCE</scope>
</reference>
<dbReference type="Proteomes" id="UP000663873">
    <property type="component" value="Unassembled WGS sequence"/>
</dbReference>
<dbReference type="AlphaFoldDB" id="A0A820V4N5"/>